<feature type="compositionally biased region" description="Polar residues" evidence="1">
    <location>
        <begin position="7"/>
        <end position="17"/>
    </location>
</feature>
<evidence type="ECO:0000259" key="3">
    <source>
        <dbReference type="Pfam" id="PF24758"/>
    </source>
</evidence>
<dbReference type="AlphaFoldDB" id="A0A3S3NCZ1"/>
<protein>
    <submittedName>
        <fullName evidence="4">F-box/FBD/LRR-repeat-like protein</fullName>
    </submittedName>
</protein>
<dbReference type="Pfam" id="PF24758">
    <property type="entry name" value="LRR_At5g56370"/>
    <property type="match status" value="1"/>
</dbReference>
<sequence>MEGGKESSPTSTVSPLPQATWAPPRIATHKLNIDGPFNRTIGTVGIEGILRNDKGNLVQASTDRTVANSTLEAEMQAFLRISTHFISSSPTCLRLPSCDVPIFDDCPIDLDKFFILLDKLRIQHLLLSYFGTDPKSLSSLFFCNSLKKLAILFFTVSLPSQFNQLANLQALELTAVTVTSTQLEMLVSGCPKLENLTICQCLDLSDLRIHAPNLLLLDIYVEENERRFRVSLIKAPRLKHVVVSYQLNKNVLFDFLDEEDEEDKNEIDEVVNLIKLLMNLDNLESFSFRCGPHLFKSKSIMHLLDSLPCGCQLVHLKKLLFMKMNFDDASMVSTMLFLLRSCPNLEQLSLKYECSDTSFNIPIETKYWEKQKPPECLKSHLMTIQMEDIRLSSKNGIDFVKFLLLNAHVLVRMRFLYLKSFRDQSEEDIVVNELLLFNRASQNALLEIKPGRRLYGF</sequence>
<evidence type="ECO:0000313" key="5">
    <source>
        <dbReference type="Proteomes" id="UP000283530"/>
    </source>
</evidence>
<evidence type="ECO:0000313" key="4">
    <source>
        <dbReference type="EMBL" id="RWR96898.1"/>
    </source>
</evidence>
<evidence type="ECO:0000259" key="2">
    <source>
        <dbReference type="Pfam" id="PF08387"/>
    </source>
</evidence>
<dbReference type="InterPro" id="IPR055411">
    <property type="entry name" value="LRR_FXL15/At3g58940/PEG3-like"/>
</dbReference>
<comment type="caution">
    <text evidence="4">The sequence shown here is derived from an EMBL/GenBank/DDBJ whole genome shotgun (WGS) entry which is preliminary data.</text>
</comment>
<proteinExistence type="predicted"/>
<dbReference type="SUPFAM" id="SSF52047">
    <property type="entry name" value="RNI-like"/>
    <property type="match status" value="1"/>
</dbReference>
<feature type="domain" description="FBD" evidence="2">
    <location>
        <begin position="371"/>
        <end position="415"/>
    </location>
</feature>
<keyword evidence="5" id="KW-1185">Reference proteome</keyword>
<dbReference type="InterPro" id="IPR006566">
    <property type="entry name" value="FBD"/>
</dbReference>
<dbReference type="PANTHER" id="PTHR31900:SF32">
    <property type="entry name" value="F-BOX_RNI_FBD-LIKE DOMAIN PROTEIN"/>
    <property type="match status" value="1"/>
</dbReference>
<dbReference type="InterPro" id="IPR050232">
    <property type="entry name" value="FBL13/AtMIF1-like"/>
</dbReference>
<dbReference type="PANTHER" id="PTHR31900">
    <property type="entry name" value="F-BOX/RNI SUPERFAMILY PROTEIN-RELATED"/>
    <property type="match status" value="1"/>
</dbReference>
<dbReference type="Pfam" id="PF08387">
    <property type="entry name" value="FBD"/>
    <property type="match status" value="1"/>
</dbReference>
<accession>A0A3S3NCZ1</accession>
<dbReference type="EMBL" id="QPKB01000012">
    <property type="protein sequence ID" value="RWR96898.1"/>
    <property type="molecule type" value="Genomic_DNA"/>
</dbReference>
<gene>
    <name evidence="4" type="ORF">CKAN_02630300</name>
</gene>
<dbReference type="InterPro" id="IPR032675">
    <property type="entry name" value="LRR_dom_sf"/>
</dbReference>
<name>A0A3S3NCZ1_9MAGN</name>
<dbReference type="Gene3D" id="3.80.10.10">
    <property type="entry name" value="Ribonuclease Inhibitor"/>
    <property type="match status" value="1"/>
</dbReference>
<organism evidence="4 5">
    <name type="scientific">Cinnamomum micranthum f. kanehirae</name>
    <dbReference type="NCBI Taxonomy" id="337451"/>
    <lineage>
        <taxon>Eukaryota</taxon>
        <taxon>Viridiplantae</taxon>
        <taxon>Streptophyta</taxon>
        <taxon>Embryophyta</taxon>
        <taxon>Tracheophyta</taxon>
        <taxon>Spermatophyta</taxon>
        <taxon>Magnoliopsida</taxon>
        <taxon>Magnoliidae</taxon>
        <taxon>Laurales</taxon>
        <taxon>Lauraceae</taxon>
        <taxon>Cinnamomum</taxon>
    </lineage>
</organism>
<feature type="region of interest" description="Disordered" evidence="1">
    <location>
        <begin position="1"/>
        <end position="20"/>
    </location>
</feature>
<reference evidence="4 5" key="1">
    <citation type="journal article" date="2019" name="Nat. Plants">
        <title>Stout camphor tree genome fills gaps in understanding of flowering plant genome evolution.</title>
        <authorList>
            <person name="Chaw S.M."/>
            <person name="Liu Y.C."/>
            <person name="Wu Y.W."/>
            <person name="Wang H.Y."/>
            <person name="Lin C.I."/>
            <person name="Wu C.S."/>
            <person name="Ke H.M."/>
            <person name="Chang L.Y."/>
            <person name="Hsu C.Y."/>
            <person name="Yang H.T."/>
            <person name="Sudianto E."/>
            <person name="Hsu M.H."/>
            <person name="Wu K.P."/>
            <person name="Wang L.N."/>
            <person name="Leebens-Mack J.H."/>
            <person name="Tsai I.J."/>
        </authorList>
    </citation>
    <scope>NUCLEOTIDE SEQUENCE [LARGE SCALE GENOMIC DNA]</scope>
    <source>
        <strain evidence="5">cv. Chaw 1501</strain>
        <tissue evidence="4">Young leaves</tissue>
    </source>
</reference>
<evidence type="ECO:0000256" key="1">
    <source>
        <dbReference type="SAM" id="MobiDB-lite"/>
    </source>
</evidence>
<dbReference type="OrthoDB" id="773549at2759"/>
<feature type="domain" description="F-box/LRR-repeat protein 15/At3g58940/PEG3-like LRR" evidence="3">
    <location>
        <begin position="115"/>
        <end position="246"/>
    </location>
</feature>
<dbReference type="Proteomes" id="UP000283530">
    <property type="component" value="Unassembled WGS sequence"/>
</dbReference>